<keyword evidence="2" id="KW-1185">Reference proteome</keyword>
<sequence length="84" mass="9381">MVRWHIQLSAAPPLQHVSLPPFFQTAQVHSQPHTEPPAMAHPTDHLAEYQREHSNAQHQQALRLALGSILSPVSRSSYPCCGRV</sequence>
<accession>A0A0C9T6G6</accession>
<proteinExistence type="predicted"/>
<dbReference type="EMBL" id="KN832575">
    <property type="protein sequence ID" value="KII83678.1"/>
    <property type="molecule type" value="Genomic_DNA"/>
</dbReference>
<gene>
    <name evidence="1" type="ORF">PLICRDRAFT_47163</name>
</gene>
<dbReference type="AlphaFoldDB" id="A0A0C9T6G6"/>
<evidence type="ECO:0000313" key="1">
    <source>
        <dbReference type="EMBL" id="KII83678.1"/>
    </source>
</evidence>
<protein>
    <submittedName>
        <fullName evidence="1">Unplaced genomic scaffold PLICRscaffold_22, whole genome shotgun sequence</fullName>
    </submittedName>
</protein>
<organism evidence="1 2">
    <name type="scientific">Plicaturopsis crispa FD-325 SS-3</name>
    <dbReference type="NCBI Taxonomy" id="944288"/>
    <lineage>
        <taxon>Eukaryota</taxon>
        <taxon>Fungi</taxon>
        <taxon>Dikarya</taxon>
        <taxon>Basidiomycota</taxon>
        <taxon>Agaricomycotina</taxon>
        <taxon>Agaricomycetes</taxon>
        <taxon>Agaricomycetidae</taxon>
        <taxon>Amylocorticiales</taxon>
        <taxon>Amylocorticiaceae</taxon>
        <taxon>Plicatura</taxon>
        <taxon>Plicaturopsis crispa</taxon>
    </lineage>
</organism>
<name>A0A0C9T6G6_PLICR</name>
<reference evidence="1 2" key="1">
    <citation type="submission" date="2014-06" db="EMBL/GenBank/DDBJ databases">
        <title>Evolutionary Origins and Diversification of the Mycorrhizal Mutualists.</title>
        <authorList>
            <consortium name="DOE Joint Genome Institute"/>
            <consortium name="Mycorrhizal Genomics Consortium"/>
            <person name="Kohler A."/>
            <person name="Kuo A."/>
            <person name="Nagy L.G."/>
            <person name="Floudas D."/>
            <person name="Copeland A."/>
            <person name="Barry K.W."/>
            <person name="Cichocki N."/>
            <person name="Veneault-Fourrey C."/>
            <person name="LaButti K."/>
            <person name="Lindquist E.A."/>
            <person name="Lipzen A."/>
            <person name="Lundell T."/>
            <person name="Morin E."/>
            <person name="Murat C."/>
            <person name="Riley R."/>
            <person name="Ohm R."/>
            <person name="Sun H."/>
            <person name="Tunlid A."/>
            <person name="Henrissat B."/>
            <person name="Grigoriev I.V."/>
            <person name="Hibbett D.S."/>
            <person name="Martin F."/>
        </authorList>
    </citation>
    <scope>NUCLEOTIDE SEQUENCE [LARGE SCALE GENOMIC DNA]</scope>
    <source>
        <strain evidence="1 2">FD-325 SS-3</strain>
    </source>
</reference>
<dbReference type="Proteomes" id="UP000053263">
    <property type="component" value="Unassembled WGS sequence"/>
</dbReference>
<evidence type="ECO:0000313" key="2">
    <source>
        <dbReference type="Proteomes" id="UP000053263"/>
    </source>
</evidence>
<dbReference type="HOGENOM" id="CLU_2528385_0_0_1"/>
<dbReference type="OrthoDB" id="3268861at2759"/>